<dbReference type="Pfam" id="PF00664">
    <property type="entry name" value="ABC_membrane"/>
    <property type="match status" value="2"/>
</dbReference>
<dbReference type="InterPro" id="IPR017871">
    <property type="entry name" value="ABC_transporter-like_CS"/>
</dbReference>
<dbReference type="PROSITE" id="PS50929">
    <property type="entry name" value="ABC_TM1F"/>
    <property type="match status" value="2"/>
</dbReference>
<dbReference type="CDD" id="cd03250">
    <property type="entry name" value="ABCC_MRP_domain1"/>
    <property type="match status" value="1"/>
</dbReference>
<feature type="domain" description="ABC transporter" evidence="10">
    <location>
        <begin position="965"/>
        <end position="1193"/>
    </location>
</feature>
<comment type="subcellular location">
    <subcellularLocation>
        <location evidence="1">Membrane</location>
        <topology evidence="1">Multi-pass membrane protein</topology>
    </subcellularLocation>
</comment>
<dbReference type="SUPFAM" id="SSF90123">
    <property type="entry name" value="ABC transporter transmembrane region"/>
    <property type="match status" value="2"/>
</dbReference>
<dbReference type="GO" id="GO:0005524">
    <property type="term" value="F:ATP binding"/>
    <property type="evidence" value="ECO:0007669"/>
    <property type="project" value="UniProtKB-KW"/>
</dbReference>
<evidence type="ECO:0000256" key="3">
    <source>
        <dbReference type="ARBA" id="ARBA00022692"/>
    </source>
</evidence>
<sequence>MELQLWGKEPPRPQSYYPLSRSRPSFFSRLLFSWVGEILNIGKKSKVSIDDCYELPEDESTENEKLTFYLSRHKLFKALFLANLKVVISAVLLGNVIALLDFSSPFFMKLLMAYLNTSDKPLSWGIYLAIIFSTITMLNPILTGKYEWIKLQIERRVRTSLSNIVYCKILKATSIPSGLGVNIIQVDVKKIDQSFRNFSNLISCPIQGFFSIFLIYMQVGDAVYAAIGVLTVCFTMNYFINKKVRKCSEQLMKIRDQRIDASSQMLTNIKMVKAYVWENFFKNNVDNIRKKELKELRFIMILSSVWIFFFWAIPSITVASVFLYYTLVMNMPLTSEKAFVSLATVTILQESLQDLPWLAAQLMGCLVSIKRIQGFLDIPDLESLPSSECIEIKNCTFAYKDKAVLHDINLNIKNGEFLAVIGPVGCGKSSLLASIMGELNILKGNICVTSEIAYAPSLDSWIQNDTLRNNILFGKPYVEKWYLKVIEACCLIQDINSLLNKDFTEIGERGINLSGGQKARICLARAVYADKDVYLLDDPLSSVDTFVAEHIMNKCFLKLLAKKTRVLVTHRLNILNKVDKIIVLENGKISKESSPEAFKISENLIVSQEPQIEEISSSQPKLIQDEEKETGKVDWKVIMDYFKFSGGFAALTLSLLMMLLYTIAKMSGDIILKQWSDNPDDIRFYLPIYLSLRVGGNIFIFFRAFFILAVLGINASRYIHTKLIEVFVRAPVNLFYDVTPIGRLLNRLSKDLNAIDEMVSKSLSSITNKAFQISSMVIMAAIYFPVISIALPVLFYLSLKIQRLYLGASRELTRLEAISMSPILNHFTETLSGLKIIRTFKQTENFHRKNSKLVDNNIRLLYSIAACKCWLMTNMELLSSSLLCLLYIAVIIFRDDVSLGMVGLALTYVGPLPLYVAYVVVDLSLNENTMISVERARQYMSIIQENPEELPTDKNLQNWPELPTIEFKEVKMKYRPSTQMILKGVNFYIEAGKRIGIVGRTGSGKSTIYLCLLRIVELFSGSILIDGVNIANIGLHKLRSAITLVPQDPLVFNGNFENNLDPCHTKSQKQIKNTLEEVNLSRYPIDYQIKENGSNLSAGERQLLSLGRAMLANTKIILFDEATAGIDQDSDMKIQELIKNRFERCTILTIAHRLGTVMESDLIIVMQDGIAAEIGSPQELLSKNSIFKDLSNKII</sequence>
<evidence type="ECO:0000259" key="10">
    <source>
        <dbReference type="PROSITE" id="PS50893"/>
    </source>
</evidence>
<dbReference type="AlphaFoldDB" id="A0AAU9ILM7"/>
<feature type="transmembrane region" description="Helical" evidence="9">
    <location>
        <begin position="869"/>
        <end position="893"/>
    </location>
</feature>
<feature type="domain" description="ABC transmembrane type-1" evidence="11">
    <location>
        <begin position="90"/>
        <end position="364"/>
    </location>
</feature>
<evidence type="ECO:0000256" key="2">
    <source>
        <dbReference type="ARBA" id="ARBA00022448"/>
    </source>
</evidence>
<dbReference type="InterPro" id="IPR011527">
    <property type="entry name" value="ABC1_TM_dom"/>
</dbReference>
<feature type="transmembrane region" description="Helical" evidence="9">
    <location>
        <begin position="899"/>
        <end position="921"/>
    </location>
</feature>
<evidence type="ECO:0000259" key="11">
    <source>
        <dbReference type="PROSITE" id="PS50929"/>
    </source>
</evidence>
<feature type="transmembrane region" description="Helical" evidence="9">
    <location>
        <begin position="222"/>
        <end position="240"/>
    </location>
</feature>
<feature type="transmembrane region" description="Helical" evidence="9">
    <location>
        <begin position="684"/>
        <end position="713"/>
    </location>
</feature>
<evidence type="ECO:0000256" key="9">
    <source>
        <dbReference type="SAM" id="Phobius"/>
    </source>
</evidence>
<evidence type="ECO:0000256" key="4">
    <source>
        <dbReference type="ARBA" id="ARBA00022737"/>
    </source>
</evidence>
<keyword evidence="4" id="KW-0677">Repeat</keyword>
<dbReference type="CDD" id="cd18579">
    <property type="entry name" value="ABC_6TM_ABCC_D1"/>
    <property type="match status" value="1"/>
</dbReference>
<evidence type="ECO:0000256" key="1">
    <source>
        <dbReference type="ARBA" id="ARBA00004141"/>
    </source>
</evidence>
<accession>A0AAU9ILM7</accession>
<evidence type="ECO:0000256" key="6">
    <source>
        <dbReference type="ARBA" id="ARBA00022840"/>
    </source>
</evidence>
<name>A0AAU9ILM7_9CILI</name>
<protein>
    <submittedName>
        <fullName evidence="12">Uncharacterized protein</fullName>
    </submittedName>
</protein>
<dbReference type="InterPro" id="IPR027417">
    <property type="entry name" value="P-loop_NTPase"/>
</dbReference>
<dbReference type="GO" id="GO:0016887">
    <property type="term" value="F:ATP hydrolysis activity"/>
    <property type="evidence" value="ECO:0007669"/>
    <property type="project" value="InterPro"/>
</dbReference>
<dbReference type="SMART" id="SM00382">
    <property type="entry name" value="AAA"/>
    <property type="match status" value="2"/>
</dbReference>
<feature type="transmembrane region" description="Helical" evidence="9">
    <location>
        <begin position="122"/>
        <end position="142"/>
    </location>
</feature>
<dbReference type="PROSITE" id="PS50893">
    <property type="entry name" value="ABC_TRANSPORTER_2"/>
    <property type="match status" value="2"/>
</dbReference>
<keyword evidence="13" id="KW-1185">Reference proteome</keyword>
<dbReference type="InterPro" id="IPR050173">
    <property type="entry name" value="ABC_transporter_C-like"/>
</dbReference>
<evidence type="ECO:0000313" key="13">
    <source>
        <dbReference type="Proteomes" id="UP001162131"/>
    </source>
</evidence>
<dbReference type="InterPro" id="IPR003593">
    <property type="entry name" value="AAA+_ATPase"/>
</dbReference>
<keyword evidence="6" id="KW-0067">ATP-binding</keyword>
<organism evidence="12 13">
    <name type="scientific">Blepharisma stoltei</name>
    <dbReference type="NCBI Taxonomy" id="1481888"/>
    <lineage>
        <taxon>Eukaryota</taxon>
        <taxon>Sar</taxon>
        <taxon>Alveolata</taxon>
        <taxon>Ciliophora</taxon>
        <taxon>Postciliodesmatophora</taxon>
        <taxon>Heterotrichea</taxon>
        <taxon>Heterotrichida</taxon>
        <taxon>Blepharismidae</taxon>
        <taxon>Blepharisma</taxon>
    </lineage>
</organism>
<keyword evidence="7 9" id="KW-1133">Transmembrane helix</keyword>
<dbReference type="InterPro" id="IPR044746">
    <property type="entry name" value="ABCC_6TM_D1"/>
</dbReference>
<dbReference type="FunFam" id="3.40.50.300:FF:000838">
    <property type="entry name" value="ABC multidrug transporter (Eurofung)"/>
    <property type="match status" value="1"/>
</dbReference>
<dbReference type="GO" id="GO:0016020">
    <property type="term" value="C:membrane"/>
    <property type="evidence" value="ECO:0007669"/>
    <property type="project" value="UniProtKB-SubCell"/>
</dbReference>
<dbReference type="GO" id="GO:0140359">
    <property type="term" value="F:ABC-type transporter activity"/>
    <property type="evidence" value="ECO:0007669"/>
    <property type="project" value="InterPro"/>
</dbReference>
<dbReference type="Gene3D" id="1.20.1560.10">
    <property type="entry name" value="ABC transporter type 1, transmembrane domain"/>
    <property type="match status" value="2"/>
</dbReference>
<proteinExistence type="predicted"/>
<keyword evidence="5" id="KW-0547">Nucleotide-binding</keyword>
<dbReference type="InterPro" id="IPR036640">
    <property type="entry name" value="ABC1_TM_sf"/>
</dbReference>
<dbReference type="FunFam" id="1.20.1560.10:FF:000013">
    <property type="entry name" value="ABC transporter C family member 2"/>
    <property type="match status" value="1"/>
</dbReference>
<feature type="transmembrane region" description="Helical" evidence="9">
    <location>
        <begin position="298"/>
        <end position="325"/>
    </location>
</feature>
<evidence type="ECO:0000313" key="12">
    <source>
        <dbReference type="EMBL" id="CAG9314353.1"/>
    </source>
</evidence>
<dbReference type="SUPFAM" id="SSF52540">
    <property type="entry name" value="P-loop containing nucleoside triphosphate hydrolases"/>
    <property type="match status" value="2"/>
</dbReference>
<dbReference type="InterPro" id="IPR044726">
    <property type="entry name" value="ABCC_6TM_D2"/>
</dbReference>
<feature type="transmembrane region" description="Helical" evidence="9">
    <location>
        <begin position="198"/>
        <end position="216"/>
    </location>
</feature>
<dbReference type="InterPro" id="IPR003439">
    <property type="entry name" value="ABC_transporter-like_ATP-bd"/>
</dbReference>
<dbReference type="Gene3D" id="3.40.50.300">
    <property type="entry name" value="P-loop containing nucleotide triphosphate hydrolases"/>
    <property type="match status" value="2"/>
</dbReference>
<keyword evidence="3 9" id="KW-0812">Transmembrane</keyword>
<evidence type="ECO:0000256" key="7">
    <source>
        <dbReference type="ARBA" id="ARBA00022989"/>
    </source>
</evidence>
<gene>
    <name evidence="12" type="ORF">BSTOLATCC_MIC11363</name>
</gene>
<comment type="caution">
    <text evidence="12">The sequence shown here is derived from an EMBL/GenBank/DDBJ whole genome shotgun (WGS) entry which is preliminary data.</text>
</comment>
<feature type="transmembrane region" description="Helical" evidence="9">
    <location>
        <begin position="773"/>
        <end position="797"/>
    </location>
</feature>
<dbReference type="CDD" id="cd03244">
    <property type="entry name" value="ABCC_MRP_domain2"/>
    <property type="match status" value="1"/>
</dbReference>
<keyword evidence="2" id="KW-0813">Transport</keyword>
<feature type="transmembrane region" description="Helical" evidence="9">
    <location>
        <begin position="641"/>
        <end position="663"/>
    </location>
</feature>
<evidence type="ECO:0000256" key="5">
    <source>
        <dbReference type="ARBA" id="ARBA00022741"/>
    </source>
</evidence>
<feature type="domain" description="ABC transmembrane type-1" evidence="11">
    <location>
        <begin position="642"/>
        <end position="910"/>
    </location>
</feature>
<reference evidence="12" key="1">
    <citation type="submission" date="2021-09" db="EMBL/GenBank/DDBJ databases">
        <authorList>
            <consortium name="AG Swart"/>
            <person name="Singh M."/>
            <person name="Singh A."/>
            <person name="Seah K."/>
            <person name="Emmerich C."/>
        </authorList>
    </citation>
    <scope>NUCLEOTIDE SEQUENCE</scope>
    <source>
        <strain evidence="12">ATCC30299</strain>
    </source>
</reference>
<keyword evidence="8 9" id="KW-0472">Membrane</keyword>
<dbReference type="FunFam" id="3.40.50.300:FF:000997">
    <property type="entry name" value="Multidrug resistance-associated protein 1"/>
    <property type="match status" value="1"/>
</dbReference>
<dbReference type="PANTHER" id="PTHR24223">
    <property type="entry name" value="ATP-BINDING CASSETTE SUB-FAMILY C"/>
    <property type="match status" value="1"/>
</dbReference>
<evidence type="ECO:0000256" key="8">
    <source>
        <dbReference type="ARBA" id="ARBA00023136"/>
    </source>
</evidence>
<dbReference type="EMBL" id="CAJZBQ010000012">
    <property type="protein sequence ID" value="CAG9314353.1"/>
    <property type="molecule type" value="Genomic_DNA"/>
</dbReference>
<feature type="transmembrane region" description="Helical" evidence="9">
    <location>
        <begin position="78"/>
        <end position="102"/>
    </location>
</feature>
<dbReference type="Pfam" id="PF00005">
    <property type="entry name" value="ABC_tran"/>
    <property type="match status" value="2"/>
</dbReference>
<dbReference type="PROSITE" id="PS00211">
    <property type="entry name" value="ABC_TRANSPORTER_1"/>
    <property type="match status" value="2"/>
</dbReference>
<feature type="domain" description="ABC transporter" evidence="10">
    <location>
        <begin position="390"/>
        <end position="611"/>
    </location>
</feature>
<dbReference type="Proteomes" id="UP001162131">
    <property type="component" value="Unassembled WGS sequence"/>
</dbReference>
<dbReference type="CDD" id="cd18580">
    <property type="entry name" value="ABC_6TM_ABCC_D2"/>
    <property type="match status" value="1"/>
</dbReference>